<proteinExistence type="inferred from homology"/>
<feature type="binding site" evidence="6">
    <location>
        <position position="115"/>
    </location>
    <ligand>
        <name>FMN</name>
        <dbReference type="ChEBI" id="CHEBI:58210"/>
    </ligand>
</feature>
<dbReference type="GO" id="GO:0046306">
    <property type="term" value="P:alkanesulfonate catabolic process"/>
    <property type="evidence" value="ECO:0007669"/>
    <property type="project" value="TreeGrafter"/>
</dbReference>
<dbReference type="EMBL" id="JACIDJ010000002">
    <property type="protein sequence ID" value="MBB3898139.1"/>
    <property type="molecule type" value="Genomic_DNA"/>
</dbReference>
<comment type="function">
    <text evidence="6">Catalyzes the pyrimidine ring opening between N-3 and C-4 by an unusual flavin hydroperoxide-catalyzed mechanism, adding oxygen atoms in the process to yield ureidoacrylate peracid, that immediately reacts with FMN forming ureidoacrylate and FMN-N(5)-oxide. The FMN-N(5)-oxide reacts spontaneously with NADH to produce FMN. Requires the flavin reductase RutF to regenerate FMN in vivo.</text>
</comment>
<keyword evidence="1 6" id="KW-0285">Flavoprotein</keyword>
<dbReference type="RefSeq" id="WP_184383228.1">
    <property type="nucleotide sequence ID" value="NZ_JACIDJ010000002.1"/>
</dbReference>
<dbReference type="InterPro" id="IPR050172">
    <property type="entry name" value="SsuD_RutA_monooxygenase"/>
</dbReference>
<dbReference type="NCBIfam" id="TIGR03612">
    <property type="entry name" value="RutA"/>
    <property type="match status" value="1"/>
</dbReference>
<feature type="binding site" evidence="6">
    <location>
        <position position="190"/>
    </location>
    <ligand>
        <name>FMN</name>
        <dbReference type="ChEBI" id="CHEBI:58210"/>
    </ligand>
</feature>
<dbReference type="GO" id="GO:0019740">
    <property type="term" value="P:nitrogen utilization"/>
    <property type="evidence" value="ECO:0007669"/>
    <property type="project" value="UniProtKB-UniRule"/>
</dbReference>
<keyword evidence="9" id="KW-1185">Reference proteome</keyword>
<keyword evidence="5 6" id="KW-0503">Monooxygenase</keyword>
<dbReference type="Proteomes" id="UP000553193">
    <property type="component" value="Unassembled WGS sequence"/>
</dbReference>
<protein>
    <recommendedName>
        <fullName evidence="6">Pyrimidine monooxygenase RutA</fullName>
        <ecNumber evidence="6">1.14.99.46</ecNumber>
    </recommendedName>
</protein>
<dbReference type="Pfam" id="PF00296">
    <property type="entry name" value="Bac_luciferase"/>
    <property type="match status" value="1"/>
</dbReference>
<keyword evidence="2 6" id="KW-0288">FMN</keyword>
<dbReference type="SUPFAM" id="SSF51679">
    <property type="entry name" value="Bacterial luciferase-like"/>
    <property type="match status" value="1"/>
</dbReference>
<dbReference type="PANTHER" id="PTHR42847">
    <property type="entry name" value="ALKANESULFONATE MONOOXYGENASE"/>
    <property type="match status" value="1"/>
</dbReference>
<evidence type="ECO:0000313" key="9">
    <source>
        <dbReference type="Proteomes" id="UP000553193"/>
    </source>
</evidence>
<keyword evidence="3 6" id="KW-0521">NADP</keyword>
<feature type="binding site" evidence="6">
    <location>
        <position position="124"/>
    </location>
    <ligand>
        <name>FMN</name>
        <dbReference type="ChEBI" id="CHEBI:58210"/>
    </ligand>
</feature>
<dbReference type="PANTHER" id="PTHR42847:SF4">
    <property type="entry name" value="ALKANESULFONATE MONOOXYGENASE-RELATED"/>
    <property type="match status" value="1"/>
</dbReference>
<comment type="similarity">
    <text evidence="6">Belongs to the NtaA/SnaA/DszA monooxygenase family. RutA subfamily.</text>
</comment>
<dbReference type="InterPro" id="IPR011251">
    <property type="entry name" value="Luciferase-like_dom"/>
</dbReference>
<gene>
    <name evidence="6" type="primary">rutA</name>
    <name evidence="8" type="ORF">GGQ83_001576</name>
</gene>
<comment type="catalytic activity">
    <reaction evidence="6">
        <text>thymine + FMNH2 + NADH + O2 = (Z)-2-methylureidoacrylate + FMN + NAD(+) + H2O + H(+)</text>
        <dbReference type="Rhea" id="RHEA:31599"/>
        <dbReference type="ChEBI" id="CHEBI:15377"/>
        <dbReference type="ChEBI" id="CHEBI:15378"/>
        <dbReference type="ChEBI" id="CHEBI:15379"/>
        <dbReference type="ChEBI" id="CHEBI:17821"/>
        <dbReference type="ChEBI" id="CHEBI:57540"/>
        <dbReference type="ChEBI" id="CHEBI:57618"/>
        <dbReference type="ChEBI" id="CHEBI:57945"/>
        <dbReference type="ChEBI" id="CHEBI:58210"/>
        <dbReference type="ChEBI" id="CHEBI:143783"/>
        <dbReference type="EC" id="1.14.99.46"/>
    </reaction>
</comment>
<feature type="domain" description="Luciferase-like" evidence="7">
    <location>
        <begin position="1"/>
        <end position="319"/>
    </location>
</feature>
<evidence type="ECO:0000256" key="1">
    <source>
        <dbReference type="ARBA" id="ARBA00022630"/>
    </source>
</evidence>
<dbReference type="GO" id="GO:0052614">
    <property type="term" value="F:uracil oxygenase activity"/>
    <property type="evidence" value="ECO:0007669"/>
    <property type="project" value="UniProtKB-EC"/>
</dbReference>
<dbReference type="GO" id="GO:0006212">
    <property type="term" value="P:uracil catabolic process"/>
    <property type="evidence" value="ECO:0007669"/>
    <property type="project" value="UniProtKB-UniRule"/>
</dbReference>
<dbReference type="EC" id="1.14.99.46" evidence="6"/>
<evidence type="ECO:0000256" key="6">
    <source>
        <dbReference type="HAMAP-Rule" id="MF_01699"/>
    </source>
</evidence>
<dbReference type="CDD" id="cd01094">
    <property type="entry name" value="Alkanesulfonate_monoxygenase"/>
    <property type="match status" value="1"/>
</dbReference>
<organism evidence="8 9">
    <name type="scientific">Roseococcus suduntuyensis</name>
    <dbReference type="NCBI Taxonomy" id="455361"/>
    <lineage>
        <taxon>Bacteria</taxon>
        <taxon>Pseudomonadati</taxon>
        <taxon>Pseudomonadota</taxon>
        <taxon>Alphaproteobacteria</taxon>
        <taxon>Acetobacterales</taxon>
        <taxon>Roseomonadaceae</taxon>
        <taxon>Roseococcus</taxon>
    </lineage>
</organism>
<evidence type="ECO:0000256" key="2">
    <source>
        <dbReference type="ARBA" id="ARBA00022643"/>
    </source>
</evidence>
<comment type="caution">
    <text evidence="8">The sequence shown here is derived from an EMBL/GenBank/DDBJ whole genome shotgun (WGS) entry which is preliminary data.</text>
</comment>
<comment type="catalytic activity">
    <reaction evidence="6">
        <text>uracil + FMNH2 + NADH + O2 = (Z)-3-ureidoacrylate + FMN + NAD(+) + H2O + H(+)</text>
        <dbReference type="Rhea" id="RHEA:31587"/>
        <dbReference type="ChEBI" id="CHEBI:15377"/>
        <dbReference type="ChEBI" id="CHEBI:15378"/>
        <dbReference type="ChEBI" id="CHEBI:15379"/>
        <dbReference type="ChEBI" id="CHEBI:17568"/>
        <dbReference type="ChEBI" id="CHEBI:57540"/>
        <dbReference type="ChEBI" id="CHEBI:57618"/>
        <dbReference type="ChEBI" id="CHEBI:57945"/>
        <dbReference type="ChEBI" id="CHEBI:58210"/>
        <dbReference type="ChEBI" id="CHEBI:59891"/>
        <dbReference type="EC" id="1.14.99.46"/>
    </reaction>
</comment>
<sequence length="361" mass="39707">MDIGVFIPINNNGWLISENAPQYMPSFELNRQVVQKAEGYGMDFALSMIKLHGFGGKTEFWDHGLESFTLMAGLAAVTSRIKLFASTAVLTIPPAIVARMTATIDNISGGRFGVNIVSGWHKVEYTQMGLWPGDEHFGKRYDYSTEYVQILRDLWETGESDRKGTYFQMDKCKLSPRPSKPIEIVSAGQSDRGMEFGATYCNYNFCLGEGVNEPTKAASVPARVLEHAKKTGRDVGAYMLYMVICDETDEAALAKWDSYQKGADRAALAHLLGHAAADVNTEATSMAASIQRSPSPINFNMGTIVGSPATCARMLDEVAAMPGVKGIMLCFDDFLEGIEMFGTRIQPLMQCRQDRLQLAAE</sequence>
<dbReference type="InterPro" id="IPR019914">
    <property type="entry name" value="Pyrimidine_monooxygenase_RutA"/>
</dbReference>
<evidence type="ECO:0000259" key="7">
    <source>
        <dbReference type="Pfam" id="PF00296"/>
    </source>
</evidence>
<dbReference type="GO" id="GO:0008726">
    <property type="term" value="F:alkanesulfonate monooxygenase activity"/>
    <property type="evidence" value="ECO:0007669"/>
    <property type="project" value="TreeGrafter"/>
</dbReference>
<evidence type="ECO:0000256" key="4">
    <source>
        <dbReference type="ARBA" id="ARBA00023002"/>
    </source>
</evidence>
<evidence type="ECO:0000313" key="8">
    <source>
        <dbReference type="EMBL" id="MBB3898139.1"/>
    </source>
</evidence>
<keyword evidence="4 6" id="KW-0560">Oxidoreductase</keyword>
<dbReference type="InterPro" id="IPR036661">
    <property type="entry name" value="Luciferase-like_sf"/>
</dbReference>
<feature type="binding site" evidence="6">
    <location>
        <begin position="49"/>
        <end position="50"/>
    </location>
    <ligand>
        <name>FMN</name>
        <dbReference type="ChEBI" id="CHEBI:58210"/>
    </ligand>
</feature>
<name>A0A840A9F4_9PROT</name>
<dbReference type="Gene3D" id="3.20.20.30">
    <property type="entry name" value="Luciferase-like domain"/>
    <property type="match status" value="1"/>
</dbReference>
<feature type="binding site" evidence="6">
    <location>
        <begin position="140"/>
        <end position="141"/>
    </location>
    <ligand>
        <name>FMN</name>
        <dbReference type="ChEBI" id="CHEBI:58210"/>
    </ligand>
</feature>
<evidence type="ECO:0000256" key="3">
    <source>
        <dbReference type="ARBA" id="ARBA00022857"/>
    </source>
</evidence>
<accession>A0A840A9F4</accession>
<evidence type="ECO:0000256" key="5">
    <source>
        <dbReference type="ARBA" id="ARBA00023033"/>
    </source>
</evidence>
<reference evidence="8 9" key="1">
    <citation type="submission" date="2020-08" db="EMBL/GenBank/DDBJ databases">
        <title>Genomic Encyclopedia of Type Strains, Phase IV (KMG-IV): sequencing the most valuable type-strain genomes for metagenomic binning, comparative biology and taxonomic classification.</title>
        <authorList>
            <person name="Goeker M."/>
        </authorList>
    </citation>
    <scope>NUCLEOTIDE SEQUENCE [LARGE SCALE GENOMIC DNA]</scope>
    <source>
        <strain evidence="8 9">DSM 19979</strain>
    </source>
</reference>
<dbReference type="HAMAP" id="MF_01699">
    <property type="entry name" value="RutA"/>
    <property type="match status" value="1"/>
</dbReference>
<dbReference type="AlphaFoldDB" id="A0A840A9F4"/>